<dbReference type="PROSITE" id="PS50097">
    <property type="entry name" value="BTB"/>
    <property type="match status" value="1"/>
</dbReference>
<dbReference type="Proteomes" id="UP000198372">
    <property type="component" value="Unassembled WGS sequence"/>
</dbReference>
<sequence>MLSESAKPLKIWESSAFLATKSDYFKDLFDSGFAETAKAVLNLERCKEATHLVQVSESSSDVYQAIFTWLRTGLVFAPLGEMPAEAEPESEIKSLRVNTVSAASIFLHAHYLQLSELVELTLVWVGNNLKPENVVFELSRDWTGKPTEMKDKLLAFAVANWAEVKKAKALTTRLEQYAEKQELSAALIEPMILGLKMD</sequence>
<organism evidence="2 3">
    <name type="scientific">Microbotryum intermedium</name>
    <dbReference type="NCBI Taxonomy" id="269621"/>
    <lineage>
        <taxon>Eukaryota</taxon>
        <taxon>Fungi</taxon>
        <taxon>Dikarya</taxon>
        <taxon>Basidiomycota</taxon>
        <taxon>Pucciniomycotina</taxon>
        <taxon>Microbotryomycetes</taxon>
        <taxon>Microbotryales</taxon>
        <taxon>Microbotryaceae</taxon>
        <taxon>Microbotryum</taxon>
    </lineage>
</organism>
<dbReference type="AlphaFoldDB" id="A0A238FQQ2"/>
<keyword evidence="3" id="KW-1185">Reference proteome</keyword>
<dbReference type="InterPro" id="IPR011333">
    <property type="entry name" value="SKP1/BTB/POZ_sf"/>
</dbReference>
<name>A0A238FQQ2_9BASI</name>
<dbReference type="OrthoDB" id="2523671at2759"/>
<evidence type="ECO:0000259" key="1">
    <source>
        <dbReference type="PROSITE" id="PS50097"/>
    </source>
</evidence>
<reference evidence="3" key="1">
    <citation type="submission" date="2016-09" db="EMBL/GenBank/DDBJ databases">
        <authorList>
            <person name="Jeantristanb JTB J.-T."/>
            <person name="Ricardo R."/>
        </authorList>
    </citation>
    <scope>NUCLEOTIDE SEQUENCE [LARGE SCALE GENOMIC DNA]</scope>
</reference>
<evidence type="ECO:0000313" key="3">
    <source>
        <dbReference type="Proteomes" id="UP000198372"/>
    </source>
</evidence>
<feature type="domain" description="BTB" evidence="1">
    <location>
        <begin position="16"/>
        <end position="79"/>
    </location>
</feature>
<protein>
    <submittedName>
        <fullName evidence="2">BQ2448_6646 protein</fullName>
    </submittedName>
</protein>
<dbReference type="STRING" id="269621.A0A238FQQ2"/>
<gene>
    <name evidence="2" type="ORF">BQ2448_6646</name>
</gene>
<accession>A0A238FQQ2</accession>
<proteinExistence type="predicted"/>
<evidence type="ECO:0000313" key="2">
    <source>
        <dbReference type="EMBL" id="SCV74214.1"/>
    </source>
</evidence>
<dbReference type="Gene3D" id="3.30.710.10">
    <property type="entry name" value="Potassium Channel Kv1.1, Chain A"/>
    <property type="match status" value="1"/>
</dbReference>
<dbReference type="EMBL" id="FMSP01000020">
    <property type="protein sequence ID" value="SCV74214.1"/>
    <property type="molecule type" value="Genomic_DNA"/>
</dbReference>
<dbReference type="InterPro" id="IPR000210">
    <property type="entry name" value="BTB/POZ_dom"/>
</dbReference>
<dbReference type="SUPFAM" id="SSF54695">
    <property type="entry name" value="POZ domain"/>
    <property type="match status" value="1"/>
</dbReference>